<dbReference type="InterPro" id="IPR037401">
    <property type="entry name" value="SnoaL-like"/>
</dbReference>
<dbReference type="AlphaFoldDB" id="A0A285X7Q6"/>
<organism evidence="2 3">
    <name type="scientific">Salinimicrobium sediminis</name>
    <dbReference type="NCBI Taxonomy" id="1343891"/>
    <lineage>
        <taxon>Bacteria</taxon>
        <taxon>Pseudomonadati</taxon>
        <taxon>Bacteroidota</taxon>
        <taxon>Flavobacteriia</taxon>
        <taxon>Flavobacteriales</taxon>
        <taxon>Flavobacteriaceae</taxon>
        <taxon>Salinimicrobium</taxon>
    </lineage>
</organism>
<protein>
    <submittedName>
        <fullName evidence="2">Ketosteroid isomerase-related protein</fullName>
    </submittedName>
</protein>
<dbReference type="SUPFAM" id="SSF54427">
    <property type="entry name" value="NTF2-like"/>
    <property type="match status" value="1"/>
</dbReference>
<name>A0A285X7Q6_9FLAO</name>
<dbReference type="EMBL" id="OCMF01000004">
    <property type="protein sequence ID" value="SOC81046.1"/>
    <property type="molecule type" value="Genomic_DNA"/>
</dbReference>
<evidence type="ECO:0000313" key="3">
    <source>
        <dbReference type="Proteomes" id="UP000219193"/>
    </source>
</evidence>
<evidence type="ECO:0000313" key="2">
    <source>
        <dbReference type="EMBL" id="SOC81046.1"/>
    </source>
</evidence>
<evidence type="ECO:0000259" key="1">
    <source>
        <dbReference type="Pfam" id="PF12680"/>
    </source>
</evidence>
<sequence length="126" mass="14694">MREKEEFIRDFNEAFSKNDQDFILNNMTEDIIWDFIGERKVEGKEAVKEFMKPMEKVETLELELEQIITHGRTAAANGRMKIREASGEIKSFGFADFYVFSGLKTPKVKKMTSYVVGLKEEKKENL</sequence>
<keyword evidence="2" id="KW-0413">Isomerase</keyword>
<proteinExistence type="predicted"/>
<dbReference type="GO" id="GO:0016853">
    <property type="term" value="F:isomerase activity"/>
    <property type="evidence" value="ECO:0007669"/>
    <property type="project" value="UniProtKB-KW"/>
</dbReference>
<reference evidence="3" key="1">
    <citation type="submission" date="2017-09" db="EMBL/GenBank/DDBJ databases">
        <authorList>
            <person name="Varghese N."/>
            <person name="Submissions S."/>
        </authorList>
    </citation>
    <scope>NUCLEOTIDE SEQUENCE [LARGE SCALE GENOMIC DNA]</scope>
    <source>
        <strain evidence="3">CGMCC 1.12641</strain>
    </source>
</reference>
<dbReference type="Pfam" id="PF12680">
    <property type="entry name" value="SnoaL_2"/>
    <property type="match status" value="1"/>
</dbReference>
<dbReference type="OrthoDB" id="6692273at2"/>
<dbReference type="Gene3D" id="3.10.450.50">
    <property type="match status" value="1"/>
</dbReference>
<dbReference type="RefSeq" id="WP_097056831.1">
    <property type="nucleotide sequence ID" value="NZ_OCMF01000004.1"/>
</dbReference>
<feature type="domain" description="SnoaL-like" evidence="1">
    <location>
        <begin position="8"/>
        <end position="101"/>
    </location>
</feature>
<gene>
    <name evidence="2" type="ORF">SAMN06296241_2618</name>
</gene>
<accession>A0A285X7Q6</accession>
<keyword evidence="3" id="KW-1185">Reference proteome</keyword>
<dbReference type="InterPro" id="IPR032710">
    <property type="entry name" value="NTF2-like_dom_sf"/>
</dbReference>
<dbReference type="Proteomes" id="UP000219193">
    <property type="component" value="Unassembled WGS sequence"/>
</dbReference>